<evidence type="ECO:0000313" key="2">
    <source>
        <dbReference type="Proteomes" id="UP000694523"/>
    </source>
</evidence>
<dbReference type="Proteomes" id="UP000694523">
    <property type="component" value="Unplaced"/>
</dbReference>
<sequence>MWQKVEKFNGAEYFRKALYLIYADKCVFHTRLMRFPYLIESMVRRGLKYQLYQVRDNSKISSLLLPVTKMWHVLICLVSANETELAFFRKADYDTFKVNPQTVW</sequence>
<evidence type="ECO:0000313" key="1">
    <source>
        <dbReference type="Ensembl" id="ENSNMLP00000041524.1"/>
    </source>
</evidence>
<name>A0A8C6WYS9_9GOBI</name>
<reference evidence="1" key="2">
    <citation type="submission" date="2025-09" db="UniProtKB">
        <authorList>
            <consortium name="Ensembl"/>
        </authorList>
    </citation>
    <scope>IDENTIFICATION</scope>
</reference>
<organism evidence="1 2">
    <name type="scientific">Neogobius melanostomus</name>
    <name type="common">round goby</name>
    <dbReference type="NCBI Taxonomy" id="47308"/>
    <lineage>
        <taxon>Eukaryota</taxon>
        <taxon>Metazoa</taxon>
        <taxon>Chordata</taxon>
        <taxon>Craniata</taxon>
        <taxon>Vertebrata</taxon>
        <taxon>Euteleostomi</taxon>
        <taxon>Actinopterygii</taxon>
        <taxon>Neopterygii</taxon>
        <taxon>Teleostei</taxon>
        <taxon>Neoteleostei</taxon>
        <taxon>Acanthomorphata</taxon>
        <taxon>Gobiaria</taxon>
        <taxon>Gobiiformes</taxon>
        <taxon>Gobioidei</taxon>
        <taxon>Gobiidae</taxon>
        <taxon>Benthophilinae</taxon>
        <taxon>Neogobiini</taxon>
        <taxon>Neogobius</taxon>
    </lineage>
</organism>
<dbReference type="Pfam" id="PF10209">
    <property type="entry name" value="DUF2340"/>
    <property type="match status" value="1"/>
</dbReference>
<dbReference type="InterPro" id="IPR018794">
    <property type="entry name" value="UPF0538"/>
</dbReference>
<dbReference type="AlphaFoldDB" id="A0A8C6WYS9"/>
<dbReference type="Ensembl" id="ENSNMLT00000046151.1">
    <property type="protein sequence ID" value="ENSNMLP00000041524.1"/>
    <property type="gene ID" value="ENSNMLG00000025405.1"/>
</dbReference>
<accession>A0A8C6WYS9</accession>
<reference evidence="1" key="1">
    <citation type="submission" date="2025-08" db="UniProtKB">
        <authorList>
            <consortium name="Ensembl"/>
        </authorList>
    </citation>
    <scope>IDENTIFICATION</scope>
</reference>
<keyword evidence="2" id="KW-1185">Reference proteome</keyword>
<protein>
    <submittedName>
        <fullName evidence="1">Uncharacterized protein</fullName>
    </submittedName>
</protein>
<proteinExistence type="predicted"/>